<protein>
    <submittedName>
        <fullName evidence="1">Uncharacterized protein</fullName>
    </submittedName>
</protein>
<accession>A0A1J4KA73</accession>
<comment type="caution">
    <text evidence="1">The sequence shown here is derived from an EMBL/GenBank/DDBJ whole genome shotgun (WGS) entry which is preliminary data.</text>
</comment>
<dbReference type="GeneID" id="94826914"/>
<dbReference type="Proteomes" id="UP000179807">
    <property type="component" value="Unassembled WGS sequence"/>
</dbReference>
<dbReference type="EMBL" id="MLAK01000671">
    <property type="protein sequence ID" value="OHT08337.1"/>
    <property type="molecule type" value="Genomic_DNA"/>
</dbReference>
<evidence type="ECO:0000313" key="2">
    <source>
        <dbReference type="Proteomes" id="UP000179807"/>
    </source>
</evidence>
<gene>
    <name evidence="1" type="ORF">TRFO_04961</name>
</gene>
<organism evidence="1 2">
    <name type="scientific">Tritrichomonas foetus</name>
    <dbReference type="NCBI Taxonomy" id="1144522"/>
    <lineage>
        <taxon>Eukaryota</taxon>
        <taxon>Metamonada</taxon>
        <taxon>Parabasalia</taxon>
        <taxon>Tritrichomonadida</taxon>
        <taxon>Tritrichomonadidae</taxon>
        <taxon>Tritrichomonas</taxon>
    </lineage>
</organism>
<dbReference type="RefSeq" id="XP_068361473.1">
    <property type="nucleotide sequence ID" value="XM_068492210.1"/>
</dbReference>
<proteinExistence type="predicted"/>
<keyword evidence="2" id="KW-1185">Reference proteome</keyword>
<dbReference type="VEuPathDB" id="TrichDB:TRFO_04961"/>
<reference evidence="1" key="1">
    <citation type="submission" date="2016-10" db="EMBL/GenBank/DDBJ databases">
        <authorList>
            <person name="Benchimol M."/>
            <person name="Almeida L.G."/>
            <person name="Vasconcelos A.T."/>
            <person name="Perreira-Neves A."/>
            <person name="Rosa I.A."/>
            <person name="Tasca T."/>
            <person name="Bogo M.R."/>
            <person name="de Souza W."/>
        </authorList>
    </citation>
    <scope>NUCLEOTIDE SEQUENCE [LARGE SCALE GENOMIC DNA]</scope>
    <source>
        <strain evidence="1">K</strain>
    </source>
</reference>
<name>A0A1J4KA73_9EUKA</name>
<evidence type="ECO:0000313" key="1">
    <source>
        <dbReference type="EMBL" id="OHT08337.1"/>
    </source>
</evidence>
<sequence>MNNSPTFSQRLQQFHEKLNDAYSKELNKSTPDDIWNLEIGPSKCRHYTTFTQFLRKKVKQHPIWFPENTDVLSSIFSSFFQSRQTFSIILILNNWTLLSDLLASFRRYQISDKVLINYEISRYDNVSFPVCRERDTIAEKDFLSNTGCIFCAHYKTANYIQKNCFDYTILENKSPSDIEDLFFNSPSCPVDRFHRYNQYINKKEKNQTKSRSKITITTSKSFANLVFKRSLFYGFDFEKMFQNERIILFGNVIQNNFFIDQFISSIDTEKSQQTIEDIQKTLSHQSVLHSFLDIIKPYTEILSDICKLEHEKNLSLSDFYPYRMTIFNENSQFNLKSEEELLQLPNFLDLLALLSENNPNNYFHIFKQVLEPEKLHALLNPEIQQMVSSIIYLFLPSYQKKINDILNLINLLYLIKKRGMINQVIWQDFCCPEFQSNLKNLLQFFPVKEPNIEIPTTQQKLLDFLQSFSSAIIKGDKWQENELLINNILHIFGPNSNSQNILRQIFSMINPDYISKIQDDDIQQKILTLLYFINSSYHKQIIRGINLINLFFHYQNNPTILEQKCPSNYSEYDFEEFLKLIKKSSIKCTKILYNKQGIPLQSPHLHEDKNQLIRDVQNTILIQRKKFVDILSDPQKIFHSTSFENFYQSILSLNYDHQIALINILSGIALLNTDCIFAKLDSNYLQIRLPNNFDILSGQYPILWLKLTFFDKSNSIKDKYFNAYMSMFCSPENSYINLKSKIDENEPNQFGRNVIYLDYANMYGIRILSWYPEFYESSFKYDSEQHKFTKITSLYRYLTGSPGIGKSSIIPYILLRWKSEPFPRQTDYLSNINYLILLLRYYDKDQVDKEKGTIFFLRTNRIVIIGSAQIIEAQCLIFNPYQLYLIDSFTPIPLTNSNIFVFKHFGFEIDDKNYITLDLHNKEYFTIYDGNVSQQQSSRSFICNSYARRQTSSRDENATFAPTCTASEFISILKLTKRINLNKFMRNAVQLAKLINFNLRNVIGYAFDENSIMHIHEKMKSQSNDSIFLEVNVTKDSHFLNNIIKEKKLLFIISPPKPLETQNPYKYAIPTSYDAWLYMTNSYQGYSEHDKQNMIHILSALFVGPVEKGLGFENSAKVFLKESCIVLQCRKILKNDSDNSLFMSKLFSIMLNACTTIEDKAPNVIEICKSIRNNTANYYQPYDAPPGTLFYDHLLAHNKHLFIFQDTIAREHSFTSKYLKALLQQFQNSKTNDYYFKKATIIYLRQDPPSETINFIKPANHDNVLEIISTLPNVEILCSMVDSKETLKQRKNLLRLYCQQFCNTQLIDSELDDIRKSYHPDY</sequence>